<sequence>MELSLVLVILHVLSAFVVLLNANKANASSCSWTSGQTHFKQHGRTNILLVSCDMLIKHSTNYMCKLKMLKYDQDLQICNNVASKSSLQISNIESMQSENEIIRVLQNNFVHNNDRTNKKKYHEKKGSITYIKRYEVDSIDCVLLKICKVELMISTPSSNRSCNSEYRVWTGDSVCDRQFWSQHVATNKKQTTNTICSYDRFIFNVLLSKTYPKHNFTSKSYCATLPTILSNAVMLSPFTSFFLFKKQANKQANKIRLCEYKVPLLNGKKNDILGMIVQPAAIAGANFDEKFVICFPWQRYAFCVIEALLAQMGKMGYNASDEQVGRGTHLHLRKQAQYSQRRIFIRHLASTQDAARNGQARTAKFFYSAHFSIYFHTFAATQIISKRQCMKSSIPFDVN</sequence>
<name>X6LB21_RETFI</name>
<keyword evidence="1" id="KW-0732">Signal</keyword>
<accession>X6LB21</accession>
<dbReference type="AlphaFoldDB" id="X6LB21"/>
<dbReference type="EMBL" id="ASPP01045907">
    <property type="protein sequence ID" value="ETN98738.1"/>
    <property type="molecule type" value="Genomic_DNA"/>
</dbReference>
<evidence type="ECO:0000313" key="3">
    <source>
        <dbReference type="Proteomes" id="UP000023152"/>
    </source>
</evidence>
<protein>
    <submittedName>
        <fullName evidence="2">Uncharacterized protein</fullName>
    </submittedName>
</protein>
<gene>
    <name evidence="2" type="ORF">RFI_38749</name>
</gene>
<comment type="caution">
    <text evidence="2">The sequence shown here is derived from an EMBL/GenBank/DDBJ whole genome shotgun (WGS) entry which is preliminary data.</text>
</comment>
<proteinExistence type="predicted"/>
<organism evidence="2 3">
    <name type="scientific">Reticulomyxa filosa</name>
    <dbReference type="NCBI Taxonomy" id="46433"/>
    <lineage>
        <taxon>Eukaryota</taxon>
        <taxon>Sar</taxon>
        <taxon>Rhizaria</taxon>
        <taxon>Retaria</taxon>
        <taxon>Foraminifera</taxon>
        <taxon>Monothalamids</taxon>
        <taxon>Reticulomyxidae</taxon>
        <taxon>Reticulomyxa</taxon>
    </lineage>
</organism>
<reference evidence="2 3" key="1">
    <citation type="journal article" date="2013" name="Curr. Biol.">
        <title>The Genome of the Foraminiferan Reticulomyxa filosa.</title>
        <authorList>
            <person name="Glockner G."/>
            <person name="Hulsmann N."/>
            <person name="Schleicher M."/>
            <person name="Noegel A.A."/>
            <person name="Eichinger L."/>
            <person name="Gallinger C."/>
            <person name="Pawlowski J."/>
            <person name="Sierra R."/>
            <person name="Euteneuer U."/>
            <person name="Pillet L."/>
            <person name="Moustafa A."/>
            <person name="Platzer M."/>
            <person name="Groth M."/>
            <person name="Szafranski K."/>
            <person name="Schliwa M."/>
        </authorList>
    </citation>
    <scope>NUCLEOTIDE SEQUENCE [LARGE SCALE GENOMIC DNA]</scope>
</reference>
<keyword evidence="3" id="KW-1185">Reference proteome</keyword>
<dbReference type="Proteomes" id="UP000023152">
    <property type="component" value="Unassembled WGS sequence"/>
</dbReference>
<evidence type="ECO:0000313" key="2">
    <source>
        <dbReference type="EMBL" id="ETN98738.1"/>
    </source>
</evidence>
<feature type="signal peptide" evidence="1">
    <location>
        <begin position="1"/>
        <end position="27"/>
    </location>
</feature>
<evidence type="ECO:0000256" key="1">
    <source>
        <dbReference type="SAM" id="SignalP"/>
    </source>
</evidence>
<feature type="chain" id="PRO_5004974629" evidence="1">
    <location>
        <begin position="28"/>
        <end position="399"/>
    </location>
</feature>